<sequence length="594" mass="65152">MADVSSNGLKRPHPEDGLQTAQKKSRSNNGSPAPHPNGTATATATAKPDISKVMAEAKAKAAAVAARLQGSRAGPNGLSSIASPAQAPTGASSGMSRMEEMKARVAAVTGKASLISQQRTASPAPTYQPTAFEEGALSRARGGLDVGLHPSLLGDSGQDARSSKGRQAIQPKFATTMANRRAESPVPTTKIGKAKKQLDLSGPSAEETRSNPYFDTSLGAKTATLKSRNSRQLVFNQKGKYIQQATALRRQAALEQMKKRIAESSRKAGIDEDLDTEKAFLVQSPPDIEWWDEGLVNGKSYDAINSPDGLKIDTDDSIVTLYIQHPVALEPPQEKNMPAPKPMYLTAKEQAKLRRQRRMADLKEQQAKIRLGLEPAPPPKVKKSNLMRVLGEEAVKDPTAVEARVNREIAERAQKHVEMNEERKLTKDQQHEKLAEQQEKDAAKGIYSTVYKIDNLANGRHRFKISKNAEQNALTGICILHPRFCLVIVEGGEHSISFYKKLMLNRIDWTENSAPNSVREGNKEALASWLQAENEKGELKDLGLNKCVLVWEGEEKTRAFRKWGTRVCETDGQAKDVLARSKMENFWTLAKSLK</sequence>
<feature type="domain" description="Pre-mRNA-splicing factor 3" evidence="7">
    <location>
        <begin position="211"/>
        <end position="426"/>
    </location>
</feature>
<keyword evidence="9" id="KW-1185">Reference proteome</keyword>
<dbReference type="Pfam" id="PF06544">
    <property type="entry name" value="Prp3_C"/>
    <property type="match status" value="1"/>
</dbReference>
<comment type="subcellular location">
    <subcellularLocation>
        <location evidence="1">Nucleus</location>
    </subcellularLocation>
</comment>
<feature type="region of interest" description="Disordered" evidence="5">
    <location>
        <begin position="417"/>
        <end position="440"/>
    </location>
</feature>
<organism evidence="8 9">
    <name type="scientific">Lasallia pustulata</name>
    <dbReference type="NCBI Taxonomy" id="136370"/>
    <lineage>
        <taxon>Eukaryota</taxon>
        <taxon>Fungi</taxon>
        <taxon>Dikarya</taxon>
        <taxon>Ascomycota</taxon>
        <taxon>Pezizomycotina</taxon>
        <taxon>Lecanoromycetes</taxon>
        <taxon>OSLEUM clade</taxon>
        <taxon>Umbilicariomycetidae</taxon>
        <taxon>Umbilicariales</taxon>
        <taxon>Umbilicariaceae</taxon>
        <taxon>Lasallia</taxon>
    </lineage>
</organism>
<feature type="compositionally biased region" description="Polar residues" evidence="5">
    <location>
        <begin position="19"/>
        <end position="31"/>
    </location>
</feature>
<dbReference type="Proteomes" id="UP000192927">
    <property type="component" value="Unassembled WGS sequence"/>
</dbReference>
<evidence type="ECO:0000259" key="6">
    <source>
        <dbReference type="Pfam" id="PF06544"/>
    </source>
</evidence>
<dbReference type="InterPro" id="IPR013881">
    <property type="entry name" value="Pre-mRNA_splic_Prp3_dom"/>
</dbReference>
<evidence type="ECO:0000256" key="4">
    <source>
        <dbReference type="ARBA" id="ARBA00023242"/>
    </source>
</evidence>
<keyword evidence="2" id="KW-0507">mRNA processing</keyword>
<keyword evidence="8" id="KW-0687">Ribonucleoprotein</keyword>
<protein>
    <submittedName>
        <fullName evidence="8">U4 u6 small nuclear ribonucleoprotein</fullName>
    </submittedName>
</protein>
<keyword evidence="3" id="KW-0508">mRNA splicing</keyword>
<evidence type="ECO:0000259" key="7">
    <source>
        <dbReference type="Pfam" id="PF08572"/>
    </source>
</evidence>
<dbReference type="GO" id="GO:0046540">
    <property type="term" value="C:U4/U6 x U5 tri-snRNP complex"/>
    <property type="evidence" value="ECO:0007669"/>
    <property type="project" value="InterPro"/>
</dbReference>
<feature type="domain" description="Small nuclear ribonucleoprotein Prp3 C-terminal" evidence="6">
    <location>
        <begin position="450"/>
        <end position="590"/>
    </location>
</feature>
<dbReference type="PANTHER" id="PTHR14212:SF0">
    <property type="entry name" value="U4_U6 SMALL NUCLEAR RIBONUCLEOPROTEIN PRP3"/>
    <property type="match status" value="1"/>
</dbReference>
<evidence type="ECO:0000313" key="9">
    <source>
        <dbReference type="Proteomes" id="UP000192927"/>
    </source>
</evidence>
<accession>A0A1W5CZ31</accession>
<dbReference type="GO" id="GO:0000398">
    <property type="term" value="P:mRNA splicing, via spliceosome"/>
    <property type="evidence" value="ECO:0007669"/>
    <property type="project" value="InterPro"/>
</dbReference>
<reference evidence="9" key="1">
    <citation type="submission" date="2017-03" db="EMBL/GenBank/DDBJ databases">
        <authorList>
            <person name="Sharma R."/>
            <person name="Thines M."/>
        </authorList>
    </citation>
    <scope>NUCLEOTIDE SEQUENCE [LARGE SCALE GENOMIC DNA]</scope>
</reference>
<feature type="region of interest" description="Disordered" evidence="5">
    <location>
        <begin position="149"/>
        <end position="215"/>
    </location>
</feature>
<dbReference type="PANTHER" id="PTHR14212">
    <property type="entry name" value="U4/U6-ASSOCIATED RNA SPLICING FACTOR-RELATED"/>
    <property type="match status" value="1"/>
</dbReference>
<dbReference type="InterPro" id="IPR027104">
    <property type="entry name" value="Prp3"/>
</dbReference>
<feature type="compositionally biased region" description="Low complexity" evidence="5">
    <location>
        <begin position="52"/>
        <end position="66"/>
    </location>
</feature>
<evidence type="ECO:0000313" key="8">
    <source>
        <dbReference type="EMBL" id="SLM36144.1"/>
    </source>
</evidence>
<keyword evidence="4" id="KW-0539">Nucleus</keyword>
<dbReference type="Pfam" id="PF08572">
    <property type="entry name" value="PRP3"/>
    <property type="match status" value="1"/>
</dbReference>
<dbReference type="EMBL" id="FWEW01000903">
    <property type="protein sequence ID" value="SLM36144.1"/>
    <property type="molecule type" value="Genomic_DNA"/>
</dbReference>
<evidence type="ECO:0000256" key="1">
    <source>
        <dbReference type="ARBA" id="ARBA00004123"/>
    </source>
</evidence>
<dbReference type="CDD" id="cd24162">
    <property type="entry name" value="Prp3_C"/>
    <property type="match status" value="1"/>
</dbReference>
<evidence type="ECO:0000256" key="2">
    <source>
        <dbReference type="ARBA" id="ARBA00022664"/>
    </source>
</evidence>
<proteinExistence type="predicted"/>
<feature type="region of interest" description="Disordered" evidence="5">
    <location>
        <begin position="1"/>
        <end position="104"/>
    </location>
</feature>
<dbReference type="InterPro" id="IPR010541">
    <property type="entry name" value="Prp3_C"/>
</dbReference>
<evidence type="ECO:0000256" key="5">
    <source>
        <dbReference type="SAM" id="MobiDB-lite"/>
    </source>
</evidence>
<evidence type="ECO:0000256" key="3">
    <source>
        <dbReference type="ARBA" id="ARBA00023187"/>
    </source>
</evidence>
<name>A0A1W5CZ31_9LECA</name>
<dbReference type="AlphaFoldDB" id="A0A1W5CZ31"/>